<keyword evidence="3" id="KW-0309">Germination</keyword>
<sequence length="386" mass="43484">MKIKSRILSILLVLLSSVILCGCWNYVDIEKYSLVIGFSLDKDKKSNKYVVNAEVLNFQMSGKEAKAVSNIIESKGDTIFDAMRNMINTTGNKLHWGHAKIFIISKDIAEEGIIPALDLPYRDAEMREEIYVLISNKNTAKEILQNKTIASNLKSFDIAKMIEHQRALANVPIVRVYEIINNIEEDDISSVLPLCDIKASDGKQAAELTGTAVFKGDKLVGSLNTEESKYFLFATNQIDKTLLVEKILDDDQMTNITLEVFESKTKVKPIYQNGKLSVDMNIRLDASIAEIDGSRDFIQGSRREKLKQAAEESLKVSIGSTINKVQNNYETDIFGFGKHIKSDIPSVWNDVKDKWDDTFKNMNVNINIEIQLRNSALNSKTIERGM</sequence>
<dbReference type="InterPro" id="IPR038501">
    <property type="entry name" value="Spore_GerAC_C_sf"/>
</dbReference>
<dbReference type="InterPro" id="IPR046953">
    <property type="entry name" value="Spore_GerAC-like_C"/>
</dbReference>
<feature type="domain" description="Spore germination protein N-terminal" evidence="9">
    <location>
        <begin position="25"/>
        <end position="196"/>
    </location>
</feature>
<dbReference type="OrthoDB" id="9816067at2"/>
<evidence type="ECO:0000313" key="11">
    <source>
        <dbReference type="Proteomes" id="UP000077407"/>
    </source>
</evidence>
<accession>A0A162L2W3</accession>
<name>A0A162L2W3_9CLOT</name>
<evidence type="ECO:0000259" key="9">
    <source>
        <dbReference type="Pfam" id="PF25198"/>
    </source>
</evidence>
<evidence type="ECO:0000256" key="1">
    <source>
        <dbReference type="ARBA" id="ARBA00004635"/>
    </source>
</evidence>
<evidence type="ECO:0000256" key="6">
    <source>
        <dbReference type="ARBA" id="ARBA00023139"/>
    </source>
</evidence>
<evidence type="ECO:0000256" key="4">
    <source>
        <dbReference type="ARBA" id="ARBA00022729"/>
    </source>
</evidence>
<dbReference type="Pfam" id="PF05504">
    <property type="entry name" value="Spore_GerAC"/>
    <property type="match status" value="1"/>
</dbReference>
<evidence type="ECO:0000256" key="3">
    <source>
        <dbReference type="ARBA" id="ARBA00022544"/>
    </source>
</evidence>
<dbReference type="InterPro" id="IPR057336">
    <property type="entry name" value="GerAC_N"/>
</dbReference>
<evidence type="ECO:0000256" key="7">
    <source>
        <dbReference type="ARBA" id="ARBA00023288"/>
    </source>
</evidence>
<organism evidence="10 11">
    <name type="scientific">Clostridium ljungdahlii</name>
    <dbReference type="NCBI Taxonomy" id="1538"/>
    <lineage>
        <taxon>Bacteria</taxon>
        <taxon>Bacillati</taxon>
        <taxon>Bacillota</taxon>
        <taxon>Clostridia</taxon>
        <taxon>Eubacteriales</taxon>
        <taxon>Clostridiaceae</taxon>
        <taxon>Clostridium</taxon>
    </lineage>
</organism>
<dbReference type="PANTHER" id="PTHR35789:SF1">
    <property type="entry name" value="SPORE GERMINATION PROTEIN B3"/>
    <property type="match status" value="1"/>
</dbReference>
<dbReference type="NCBIfam" id="TIGR02887">
    <property type="entry name" value="spore_ger_x_C"/>
    <property type="match status" value="1"/>
</dbReference>
<comment type="caution">
    <text evidence="10">The sequence shown here is derived from an EMBL/GenBank/DDBJ whole genome shotgun (WGS) entry which is preliminary data.</text>
</comment>
<dbReference type="GO" id="GO:0009847">
    <property type="term" value="P:spore germination"/>
    <property type="evidence" value="ECO:0007669"/>
    <property type="project" value="InterPro"/>
</dbReference>
<reference evidence="10 11" key="1">
    <citation type="journal article" date="2015" name="Biotechnol. Bioeng.">
        <title>Genome sequence and phenotypic characterization of Caulobacter segnis.</title>
        <authorList>
            <person name="Patel S."/>
            <person name="Fletcher B."/>
            <person name="Scott D.C."/>
            <person name="Ely B."/>
        </authorList>
    </citation>
    <scope>NUCLEOTIDE SEQUENCE [LARGE SCALE GENOMIC DNA]</scope>
    <source>
        <strain evidence="10 11">ERI-2</strain>
    </source>
</reference>
<dbReference type="PROSITE" id="PS51257">
    <property type="entry name" value="PROKAR_LIPOPROTEIN"/>
    <property type="match status" value="1"/>
</dbReference>
<keyword evidence="7" id="KW-0449">Lipoprotein</keyword>
<comment type="subcellular location">
    <subcellularLocation>
        <location evidence="1">Membrane</location>
        <topology evidence="1">Lipid-anchor</topology>
    </subcellularLocation>
</comment>
<dbReference type="GO" id="GO:0016020">
    <property type="term" value="C:membrane"/>
    <property type="evidence" value="ECO:0007669"/>
    <property type="project" value="UniProtKB-SubCell"/>
</dbReference>
<protein>
    <submittedName>
        <fullName evidence="10">Spore germination protein B3</fullName>
    </submittedName>
</protein>
<keyword evidence="4" id="KW-0732">Signal</keyword>
<keyword evidence="6" id="KW-0564">Palmitate</keyword>
<dbReference type="EMBL" id="LITT01000058">
    <property type="protein sequence ID" value="OAA83618.1"/>
    <property type="molecule type" value="Genomic_DNA"/>
</dbReference>
<proteinExistence type="inferred from homology"/>
<dbReference type="Gene3D" id="3.30.300.210">
    <property type="entry name" value="Nutrient germinant receptor protein C, domain 3"/>
    <property type="match status" value="1"/>
</dbReference>
<feature type="domain" description="Spore germination GerAC-like C-terminal" evidence="8">
    <location>
        <begin position="209"/>
        <end position="375"/>
    </location>
</feature>
<dbReference type="AlphaFoldDB" id="A0A162L2W3"/>
<dbReference type="Proteomes" id="UP000077407">
    <property type="component" value="Unassembled WGS sequence"/>
</dbReference>
<evidence type="ECO:0000256" key="5">
    <source>
        <dbReference type="ARBA" id="ARBA00023136"/>
    </source>
</evidence>
<gene>
    <name evidence="10" type="primary">gerBC_3</name>
    <name evidence="10" type="ORF">WY13_03405</name>
</gene>
<comment type="similarity">
    <text evidence="2">Belongs to the GerABKC lipoprotein family.</text>
</comment>
<dbReference type="PANTHER" id="PTHR35789">
    <property type="entry name" value="SPORE GERMINATION PROTEIN B3"/>
    <property type="match status" value="1"/>
</dbReference>
<dbReference type="RefSeq" id="WP_082848546.1">
    <property type="nucleotide sequence ID" value="NZ_LITT01000058.1"/>
</dbReference>
<evidence type="ECO:0000259" key="8">
    <source>
        <dbReference type="Pfam" id="PF05504"/>
    </source>
</evidence>
<evidence type="ECO:0000313" key="10">
    <source>
        <dbReference type="EMBL" id="OAA83618.1"/>
    </source>
</evidence>
<dbReference type="Pfam" id="PF25198">
    <property type="entry name" value="Spore_GerAC_N"/>
    <property type="match status" value="1"/>
</dbReference>
<keyword evidence="5" id="KW-0472">Membrane</keyword>
<dbReference type="InterPro" id="IPR008844">
    <property type="entry name" value="Spore_GerAC-like"/>
</dbReference>
<evidence type="ECO:0000256" key="2">
    <source>
        <dbReference type="ARBA" id="ARBA00007886"/>
    </source>
</evidence>
<dbReference type="PATRIC" id="fig|1538.10.peg.3465"/>